<dbReference type="Pfam" id="PF03330">
    <property type="entry name" value="DPBB_1"/>
    <property type="match status" value="1"/>
</dbReference>
<dbReference type="SUPFAM" id="SSF50685">
    <property type="entry name" value="Barwin-like endoglucanases"/>
    <property type="match status" value="1"/>
</dbReference>
<dbReference type="InterPro" id="IPR009009">
    <property type="entry name" value="RlpA-like_DPBB"/>
</dbReference>
<comment type="similarity">
    <text evidence="4 5">Belongs to the RlpA family.</text>
</comment>
<dbReference type="InterPro" id="IPR007730">
    <property type="entry name" value="SPOR-like_dom"/>
</dbReference>
<accession>A0A2U3LAQ7</accession>
<dbReference type="NCBIfam" id="TIGR00413">
    <property type="entry name" value="rlpA"/>
    <property type="match status" value="1"/>
</dbReference>
<feature type="transmembrane region" description="Helical" evidence="7">
    <location>
        <begin position="47"/>
        <end position="65"/>
    </location>
</feature>
<dbReference type="PANTHER" id="PTHR34183">
    <property type="entry name" value="ENDOLYTIC PEPTIDOGLYCAN TRANSGLYCOSYLASE RLPA"/>
    <property type="match status" value="1"/>
</dbReference>
<dbReference type="InterPro" id="IPR034718">
    <property type="entry name" value="RlpA"/>
</dbReference>
<feature type="domain" description="SPOR" evidence="8">
    <location>
        <begin position="231"/>
        <end position="310"/>
    </location>
</feature>
<gene>
    <name evidence="4" type="primary">rlpA</name>
    <name evidence="9" type="ORF">SBA1_90106</name>
</gene>
<dbReference type="GO" id="GO:0008932">
    <property type="term" value="F:lytic endotransglycosylase activity"/>
    <property type="evidence" value="ECO:0007669"/>
    <property type="project" value="UniProtKB-UniRule"/>
</dbReference>
<evidence type="ECO:0000256" key="2">
    <source>
        <dbReference type="ARBA" id="ARBA00023239"/>
    </source>
</evidence>
<keyword evidence="7" id="KW-0472">Membrane</keyword>
<protein>
    <recommendedName>
        <fullName evidence="4">Probable endolytic peptidoglycan transglycosylase RlpA</fullName>
        <ecNumber evidence="4">4.2.2.-</ecNumber>
    </recommendedName>
</protein>
<reference evidence="10" key="1">
    <citation type="submission" date="2018-02" db="EMBL/GenBank/DDBJ databases">
        <authorList>
            <person name="Hausmann B."/>
        </authorList>
    </citation>
    <scope>NUCLEOTIDE SEQUENCE [LARGE SCALE GENOMIC DNA]</scope>
    <source>
        <strain evidence="10">Peat soil MAG SbA1</strain>
    </source>
</reference>
<dbReference type="EMBL" id="OMOD01000188">
    <property type="protein sequence ID" value="SPF48972.1"/>
    <property type="molecule type" value="Genomic_DNA"/>
</dbReference>
<dbReference type="GO" id="GO:0071555">
    <property type="term" value="P:cell wall organization"/>
    <property type="evidence" value="ECO:0007669"/>
    <property type="project" value="UniProtKB-KW"/>
</dbReference>
<evidence type="ECO:0000256" key="4">
    <source>
        <dbReference type="HAMAP-Rule" id="MF_02071"/>
    </source>
</evidence>
<organism evidence="9 10">
    <name type="scientific">Candidatus Sulfotelmatobacter kueseliae</name>
    <dbReference type="NCBI Taxonomy" id="2042962"/>
    <lineage>
        <taxon>Bacteria</taxon>
        <taxon>Pseudomonadati</taxon>
        <taxon>Acidobacteriota</taxon>
        <taxon>Terriglobia</taxon>
        <taxon>Terriglobales</taxon>
        <taxon>Candidatus Korobacteraceae</taxon>
        <taxon>Candidatus Sulfotelmatobacter</taxon>
    </lineage>
</organism>
<evidence type="ECO:0000313" key="9">
    <source>
        <dbReference type="EMBL" id="SPF48972.1"/>
    </source>
</evidence>
<dbReference type="PANTHER" id="PTHR34183:SF8">
    <property type="entry name" value="ENDOLYTIC PEPTIDOGLYCAN TRANSGLYCOSYLASE RLPA-RELATED"/>
    <property type="match status" value="1"/>
</dbReference>
<dbReference type="CDD" id="cd22268">
    <property type="entry name" value="DPBB_RlpA-like"/>
    <property type="match status" value="1"/>
</dbReference>
<evidence type="ECO:0000256" key="3">
    <source>
        <dbReference type="ARBA" id="ARBA00023316"/>
    </source>
</evidence>
<feature type="region of interest" description="Disordered" evidence="6">
    <location>
        <begin position="74"/>
        <end position="142"/>
    </location>
</feature>
<feature type="region of interest" description="Disordered" evidence="6">
    <location>
        <begin position="1"/>
        <end position="41"/>
    </location>
</feature>
<dbReference type="InterPro" id="IPR036908">
    <property type="entry name" value="RlpA-like_sf"/>
</dbReference>
<evidence type="ECO:0000256" key="5">
    <source>
        <dbReference type="RuleBase" id="RU003495"/>
    </source>
</evidence>
<dbReference type="GO" id="GO:0042834">
    <property type="term" value="F:peptidoglycan binding"/>
    <property type="evidence" value="ECO:0007669"/>
    <property type="project" value="InterPro"/>
</dbReference>
<proteinExistence type="inferred from homology"/>
<keyword evidence="9" id="KW-0449">Lipoprotein</keyword>
<keyword evidence="7" id="KW-0812">Transmembrane</keyword>
<evidence type="ECO:0000256" key="1">
    <source>
        <dbReference type="ARBA" id="ARBA00022729"/>
    </source>
</evidence>
<keyword evidence="2 4" id="KW-0456">Lyase</keyword>
<name>A0A2U3LAQ7_9BACT</name>
<dbReference type="AlphaFoldDB" id="A0A2U3LAQ7"/>
<comment type="function">
    <text evidence="4">Lytic transglycosylase with a strong preference for naked glycan strands that lack stem peptides.</text>
</comment>
<dbReference type="EC" id="4.2.2.-" evidence="4"/>
<evidence type="ECO:0000313" key="10">
    <source>
        <dbReference type="Proteomes" id="UP000238701"/>
    </source>
</evidence>
<dbReference type="Pfam" id="PF05036">
    <property type="entry name" value="SPOR"/>
    <property type="match status" value="1"/>
</dbReference>
<feature type="compositionally biased region" description="Basic and acidic residues" evidence="6">
    <location>
        <begin position="31"/>
        <end position="41"/>
    </location>
</feature>
<evidence type="ECO:0000256" key="7">
    <source>
        <dbReference type="SAM" id="Phobius"/>
    </source>
</evidence>
<dbReference type="Proteomes" id="UP000238701">
    <property type="component" value="Unassembled WGS sequence"/>
</dbReference>
<keyword evidence="3 4" id="KW-0961">Cell wall biogenesis/degradation</keyword>
<dbReference type="Gene3D" id="3.30.70.1070">
    <property type="entry name" value="Sporulation related repeat"/>
    <property type="match status" value="1"/>
</dbReference>
<dbReference type="GO" id="GO:0000270">
    <property type="term" value="P:peptidoglycan metabolic process"/>
    <property type="evidence" value="ECO:0007669"/>
    <property type="project" value="UniProtKB-UniRule"/>
</dbReference>
<evidence type="ECO:0000256" key="6">
    <source>
        <dbReference type="SAM" id="MobiDB-lite"/>
    </source>
</evidence>
<keyword evidence="7" id="KW-1133">Transmembrane helix</keyword>
<dbReference type="InterPro" id="IPR012997">
    <property type="entry name" value="RplA"/>
</dbReference>
<feature type="compositionally biased region" description="Low complexity" evidence="6">
    <location>
        <begin position="84"/>
        <end position="110"/>
    </location>
</feature>
<dbReference type="HAMAP" id="MF_02071">
    <property type="entry name" value="RlpA"/>
    <property type="match status" value="1"/>
</dbReference>
<dbReference type="PROSITE" id="PS51724">
    <property type="entry name" value="SPOR"/>
    <property type="match status" value="1"/>
</dbReference>
<dbReference type="InterPro" id="IPR036680">
    <property type="entry name" value="SPOR-like_sf"/>
</dbReference>
<sequence length="310" mass="33290">MGHLLPTLSQQTRKDGAPTGRMGNHKRRCRASLDRTAEGGRPHTTRFVSVVMILILLLSLIFLAACGHPKQAHVNVPPPPPPSSNTTTAPAATAQPETAPPAGSEAPAPAKAEEAADLAEPTLPPDAKPISTETGLASWYGPPYHNRRGSNGEIYNMHAMTAAHRTFPLGSIVRVTNVKSGQTALVRITDRGPFIPGRVIDLSLAAARKLEVWQPGVAPVKIELMQSGAPLDAAGKWAVQIGGFTDEKAATKLADHLTRRYRTAKVLRFPSPAGDWWIRVRVLDDDQERAQELAAETTTSEGAVFVVRLD</sequence>
<dbReference type="Gene3D" id="2.40.40.10">
    <property type="entry name" value="RlpA-like domain"/>
    <property type="match status" value="1"/>
</dbReference>
<evidence type="ECO:0000259" key="8">
    <source>
        <dbReference type="PROSITE" id="PS51724"/>
    </source>
</evidence>
<keyword evidence="1" id="KW-0732">Signal</keyword>